<dbReference type="Proteomes" id="UP000664859">
    <property type="component" value="Unassembled WGS sequence"/>
</dbReference>
<dbReference type="InterPro" id="IPR001300">
    <property type="entry name" value="Peptidase_C2_calpain_cat"/>
</dbReference>
<proteinExistence type="predicted"/>
<comment type="caution">
    <text evidence="3">The sequence shown here is derived from an EMBL/GenBank/DDBJ whole genome shotgun (WGS) entry which is preliminary data.</text>
</comment>
<dbReference type="AlphaFoldDB" id="A0A835Z5P7"/>
<dbReference type="Pfam" id="PF00648">
    <property type="entry name" value="Peptidase_C2"/>
    <property type="match status" value="1"/>
</dbReference>
<name>A0A835Z5P7_9STRA</name>
<feature type="non-terminal residue" evidence="3">
    <location>
        <position position="73"/>
    </location>
</feature>
<evidence type="ECO:0000256" key="1">
    <source>
        <dbReference type="SAM" id="MobiDB-lite"/>
    </source>
</evidence>
<feature type="region of interest" description="Disordered" evidence="1">
    <location>
        <begin position="40"/>
        <end position="73"/>
    </location>
</feature>
<accession>A0A835Z5P7</accession>
<organism evidence="3 4">
    <name type="scientific">Tribonema minus</name>
    <dbReference type="NCBI Taxonomy" id="303371"/>
    <lineage>
        <taxon>Eukaryota</taxon>
        <taxon>Sar</taxon>
        <taxon>Stramenopiles</taxon>
        <taxon>Ochrophyta</taxon>
        <taxon>PX clade</taxon>
        <taxon>Xanthophyceae</taxon>
        <taxon>Tribonematales</taxon>
        <taxon>Tribonemataceae</taxon>
        <taxon>Tribonema</taxon>
    </lineage>
</organism>
<evidence type="ECO:0000313" key="4">
    <source>
        <dbReference type="Proteomes" id="UP000664859"/>
    </source>
</evidence>
<dbReference type="OrthoDB" id="424753at2759"/>
<gene>
    <name evidence="3" type="ORF">JKP88DRAFT_139469</name>
</gene>
<dbReference type="EMBL" id="JAFCMP010000084">
    <property type="protein sequence ID" value="KAG5187716.1"/>
    <property type="molecule type" value="Genomic_DNA"/>
</dbReference>
<keyword evidence="4" id="KW-1185">Reference proteome</keyword>
<feature type="domain" description="Calpain catalytic" evidence="2">
    <location>
        <begin position="30"/>
        <end position="73"/>
    </location>
</feature>
<evidence type="ECO:0000259" key="2">
    <source>
        <dbReference type="Pfam" id="PF00648"/>
    </source>
</evidence>
<dbReference type="GO" id="GO:0006508">
    <property type="term" value="P:proteolysis"/>
    <property type="evidence" value="ECO:0007669"/>
    <property type="project" value="InterPro"/>
</dbReference>
<feature type="non-terminal residue" evidence="3">
    <location>
        <position position="1"/>
    </location>
</feature>
<reference evidence="3" key="1">
    <citation type="submission" date="2021-02" db="EMBL/GenBank/DDBJ databases">
        <title>First Annotated Genome of the Yellow-green Alga Tribonema minus.</title>
        <authorList>
            <person name="Mahan K.M."/>
        </authorList>
    </citation>
    <scope>NUCLEOTIDE SEQUENCE</scope>
    <source>
        <strain evidence="3">UTEX B ZZ1240</strain>
    </source>
</reference>
<dbReference type="GO" id="GO:0004198">
    <property type="term" value="F:calcium-dependent cysteine-type endopeptidase activity"/>
    <property type="evidence" value="ECO:0007669"/>
    <property type="project" value="InterPro"/>
</dbReference>
<protein>
    <recommendedName>
        <fullName evidence="2">Calpain catalytic domain-containing protein</fullName>
    </recommendedName>
</protein>
<evidence type="ECO:0000313" key="3">
    <source>
        <dbReference type="EMBL" id="KAG5187716.1"/>
    </source>
</evidence>
<dbReference type="SUPFAM" id="SSF54001">
    <property type="entry name" value="Cysteine proteinases"/>
    <property type="match status" value="1"/>
</dbReference>
<dbReference type="InterPro" id="IPR038765">
    <property type="entry name" value="Papain-like_cys_pep_sf"/>
</dbReference>
<sequence>KIVGACRKAGTKFTDTEVPVTTKPTKCLYKCRLFPSDDAPAPSMWKRSSEISERPQMFVDGVQAGDIQQGELG</sequence>